<dbReference type="PROSITE" id="PS50112">
    <property type="entry name" value="PAS"/>
    <property type="match status" value="2"/>
</dbReference>
<keyword evidence="5" id="KW-1185">Reference proteome</keyword>
<reference evidence="5" key="1">
    <citation type="submission" date="2011-02" db="EMBL/GenBank/DDBJ databases">
        <title>Complete sequence of Methanobacterium sp. AL-21.</title>
        <authorList>
            <consortium name="US DOE Joint Genome Institute"/>
            <person name="Lucas S."/>
            <person name="Copeland A."/>
            <person name="Lapidus A."/>
            <person name="Cheng J.-F."/>
            <person name="Goodwin L."/>
            <person name="Pitluck S."/>
            <person name="Chertkov O."/>
            <person name="Detter J.C."/>
            <person name="Han C."/>
            <person name="Tapia R."/>
            <person name="Land M."/>
            <person name="Hauser L."/>
            <person name="Kyrpides N."/>
            <person name="Ivanova N."/>
            <person name="Mikhailova N."/>
            <person name="Pagani I."/>
            <person name="Cadillo-Quiroz H."/>
            <person name="Imachi H."/>
            <person name="Zinder S."/>
            <person name="Liu W."/>
            <person name="Woyke T."/>
        </authorList>
    </citation>
    <scope>NUCLEOTIDE SEQUENCE [LARGE SCALE GENOMIC DNA]</scope>
    <source>
        <strain evidence="5">AL-21</strain>
    </source>
</reference>
<dbReference type="Pfam" id="PF13426">
    <property type="entry name" value="PAS_9"/>
    <property type="match status" value="2"/>
</dbReference>
<dbReference type="SMART" id="SM00086">
    <property type="entry name" value="PAC"/>
    <property type="match status" value="4"/>
</dbReference>
<evidence type="ECO:0000313" key="4">
    <source>
        <dbReference type="EMBL" id="ADZ10534.1"/>
    </source>
</evidence>
<dbReference type="PANTHER" id="PTHR43065:SF23">
    <property type="entry name" value="SENSOR HISTIDINE KINASE PDTAS"/>
    <property type="match status" value="1"/>
</dbReference>
<evidence type="ECO:0000313" key="5">
    <source>
        <dbReference type="Proteomes" id="UP000007490"/>
    </source>
</evidence>
<feature type="domain" description="PAC" evidence="3">
    <location>
        <begin position="167"/>
        <end position="219"/>
    </location>
</feature>
<dbReference type="InterPro" id="IPR003594">
    <property type="entry name" value="HATPase_dom"/>
</dbReference>
<dbReference type="InterPro" id="IPR036890">
    <property type="entry name" value="HATPase_C_sf"/>
</dbReference>
<dbReference type="Gene3D" id="3.30.450.20">
    <property type="entry name" value="PAS domain"/>
    <property type="match status" value="4"/>
</dbReference>
<dbReference type="PROSITE" id="PS50113">
    <property type="entry name" value="PAC"/>
    <property type="match status" value="3"/>
</dbReference>
<feature type="domain" description="PAS" evidence="2">
    <location>
        <begin position="346"/>
        <end position="417"/>
    </location>
</feature>
<dbReference type="SUPFAM" id="SSF55874">
    <property type="entry name" value="ATPase domain of HSP90 chaperone/DNA topoisomerase II/histidine kinase"/>
    <property type="match status" value="1"/>
</dbReference>
<organism evidence="4 5">
    <name type="scientific">Methanobacterium lacus (strain AL-21)</name>
    <dbReference type="NCBI Taxonomy" id="877455"/>
    <lineage>
        <taxon>Archaea</taxon>
        <taxon>Methanobacteriati</taxon>
        <taxon>Methanobacteriota</taxon>
        <taxon>Methanomada group</taxon>
        <taxon>Methanobacteria</taxon>
        <taxon>Methanobacteriales</taxon>
        <taxon>Methanobacteriaceae</taxon>
        <taxon>Methanobacterium</taxon>
    </lineage>
</organism>
<keyword evidence="4" id="KW-0418">Kinase</keyword>
<dbReference type="EMBL" id="CP002551">
    <property type="protein sequence ID" value="ADZ10534.1"/>
    <property type="molecule type" value="Genomic_DNA"/>
</dbReference>
<evidence type="ECO:0000259" key="3">
    <source>
        <dbReference type="PROSITE" id="PS50113"/>
    </source>
</evidence>
<keyword evidence="4" id="KW-0808">Transferase</keyword>
<dbReference type="Pfam" id="PF07568">
    <property type="entry name" value="HisKA_2"/>
    <property type="match status" value="1"/>
</dbReference>
<dbReference type="eggNOG" id="arCOG06192">
    <property type="taxonomic scope" value="Archaea"/>
</dbReference>
<dbReference type="HOGENOM" id="CLU_000445_114_57_2"/>
<dbReference type="InterPro" id="IPR000700">
    <property type="entry name" value="PAS-assoc_C"/>
</dbReference>
<gene>
    <name evidence="4" type="ordered locus">Metbo_2320</name>
</gene>
<evidence type="ECO:0000259" key="1">
    <source>
        <dbReference type="PROSITE" id="PS50109"/>
    </source>
</evidence>
<dbReference type="Pfam" id="PF08448">
    <property type="entry name" value="PAS_4"/>
    <property type="match status" value="2"/>
</dbReference>
<feature type="domain" description="PAC" evidence="3">
    <location>
        <begin position="420"/>
        <end position="473"/>
    </location>
</feature>
<dbReference type="InterPro" id="IPR035965">
    <property type="entry name" value="PAS-like_dom_sf"/>
</dbReference>
<feature type="domain" description="PAS" evidence="2">
    <location>
        <begin position="220"/>
        <end position="273"/>
    </location>
</feature>
<dbReference type="STRING" id="877455.Metbo_2320"/>
<dbReference type="InterPro" id="IPR011495">
    <property type="entry name" value="Sig_transdc_His_kin_sub2_dim/P"/>
</dbReference>
<dbReference type="AlphaFoldDB" id="F0T627"/>
<sequence>MNILIFLKFMEMKNTLLSLDMWAVPRALRGETKFNEEYLLKRKDTGEEWWGSYSFAPIKNKKGQITGSVVVGRDITSVKSSEIKLKEINLTLKEREEQLRLFIENAPASIAMFDNEMRYISVSNRWIADYNIEGYKLIGKSHYDVFPEITEKLRQVHKRVLAGSREQASQDKFIRLDGTVQWLKWEAIPWYSPSGSISGIIIFSEDITDLKSANDALKDSQEKYKYVIETAEEGIILLDKNGTIIEANPKSRELFGDMNKPLIGENLEYINRELKINSNDFKEVFEAVLNEKSIPTAWEYFNKKGEKKFIRINLSFIKKESEIERIAIVVEDITDLKMRERSLKENEQFLDNIIDNIPDMIFVKTADELRFERVNRATENIWGYGRDEIIGKTDYDLFSEDKARSYIKDDLEVLKKSELSDIPEEIIDTRYNGERILHTKKIPLIDEKGRSKYLLGISEDITQRKSDEIQLKKSLDEKEALLKEVYHRVKNNMQIISSLLNLQIANVQGEESKDILKDSQSRIKSMAMIHEKLYMSKDLSHINFKEYVEHLVTDIFYTYGVKVGAINPILRIENIELNMETAIPLGLIINEIVINSLKFAFPQGKGSIKIIFKSFNNTLTLTVADDGIGIPESVDYQKTDSLGLKLVTNLVDQLNGVISLETNHGTKFDITFKELEYKKRL</sequence>
<dbReference type="PANTHER" id="PTHR43065">
    <property type="entry name" value="SENSOR HISTIDINE KINASE"/>
    <property type="match status" value="1"/>
</dbReference>
<dbReference type="InterPro" id="IPR001610">
    <property type="entry name" value="PAC"/>
</dbReference>
<dbReference type="Proteomes" id="UP000007490">
    <property type="component" value="Chromosome"/>
</dbReference>
<dbReference type="InterPro" id="IPR005467">
    <property type="entry name" value="His_kinase_dom"/>
</dbReference>
<proteinExistence type="predicted"/>
<dbReference type="CDD" id="cd00130">
    <property type="entry name" value="PAS"/>
    <property type="match status" value="3"/>
</dbReference>
<dbReference type="InterPro" id="IPR000014">
    <property type="entry name" value="PAS"/>
</dbReference>
<reference evidence="4 5" key="2">
    <citation type="journal article" date="2014" name="Int. J. Syst. Evol. Microbiol.">
        <title>Methanobacterium paludis sp. nov. and a novel strain of Methanobacterium lacus isolated from northern peatlands.</title>
        <authorList>
            <person name="Cadillo-Quiroz H."/>
            <person name="Brauer S.L."/>
            <person name="Goodson N."/>
            <person name="Yavitt J.B."/>
            <person name="Zinder S.H."/>
        </authorList>
    </citation>
    <scope>NUCLEOTIDE SEQUENCE [LARGE SCALE GENOMIC DNA]</scope>
    <source>
        <strain evidence="4 5">AL-21</strain>
    </source>
</reference>
<dbReference type="KEGG" id="mel:Metbo_2320"/>
<dbReference type="Pfam" id="PF02518">
    <property type="entry name" value="HATPase_c"/>
    <property type="match status" value="1"/>
</dbReference>
<name>F0T627_METLA</name>
<feature type="domain" description="Histidine kinase" evidence="1">
    <location>
        <begin position="484"/>
        <end position="676"/>
    </location>
</feature>
<accession>F0T627</accession>
<dbReference type="NCBIfam" id="TIGR00229">
    <property type="entry name" value="sensory_box"/>
    <property type="match status" value="3"/>
</dbReference>
<feature type="domain" description="PAC" evidence="3">
    <location>
        <begin position="34"/>
        <end position="87"/>
    </location>
</feature>
<evidence type="ECO:0000259" key="2">
    <source>
        <dbReference type="PROSITE" id="PS50112"/>
    </source>
</evidence>
<dbReference type="SMART" id="SM00387">
    <property type="entry name" value="HATPase_c"/>
    <property type="match status" value="1"/>
</dbReference>
<dbReference type="SMART" id="SM00091">
    <property type="entry name" value="PAS"/>
    <property type="match status" value="3"/>
</dbReference>
<dbReference type="InterPro" id="IPR013656">
    <property type="entry name" value="PAS_4"/>
</dbReference>
<dbReference type="Gene3D" id="3.30.565.10">
    <property type="entry name" value="Histidine kinase-like ATPase, C-terminal domain"/>
    <property type="match status" value="1"/>
</dbReference>
<dbReference type="GO" id="GO:0016301">
    <property type="term" value="F:kinase activity"/>
    <property type="evidence" value="ECO:0007669"/>
    <property type="project" value="UniProtKB-KW"/>
</dbReference>
<protein>
    <submittedName>
        <fullName evidence="4">Signal transduction histidine kinase</fullName>
    </submittedName>
</protein>
<dbReference type="eggNOG" id="arCOG02348">
    <property type="taxonomic scope" value="Archaea"/>
</dbReference>
<dbReference type="SUPFAM" id="SSF55785">
    <property type="entry name" value="PYP-like sensor domain (PAS domain)"/>
    <property type="match status" value="4"/>
</dbReference>
<dbReference type="PROSITE" id="PS50109">
    <property type="entry name" value="HIS_KIN"/>
    <property type="match status" value="1"/>
</dbReference>